<name>A0A317FKG7_9PROT</name>
<sequence length="135" mass="14962">MAESYSATTRSIRVSVRAFYLADQSEPERAHYVWAYRVAIVNEGKETVQLLRRSWFITDGQGRTQQVHGEGVVGEQPVLEPGQNFEYTSGTPLSTPSGFMRGAYHMVVSGTGETFDVAIPAFSLDSPHLPTSRLH</sequence>
<dbReference type="InterPro" id="IPR007474">
    <property type="entry name" value="ApaG_domain"/>
</dbReference>
<feature type="domain" description="ApaG" evidence="3">
    <location>
        <begin position="6"/>
        <end position="131"/>
    </location>
</feature>
<dbReference type="OrthoDB" id="9795226at2"/>
<comment type="caution">
    <text evidence="4">The sequence shown here is derived from an EMBL/GenBank/DDBJ whole genome shotgun (WGS) entry which is preliminary data.</text>
</comment>
<accession>A0A317FKG7</accession>
<dbReference type="Gene3D" id="2.60.40.1470">
    <property type="entry name" value="ApaG domain"/>
    <property type="match status" value="1"/>
</dbReference>
<keyword evidence="5" id="KW-1185">Reference proteome</keyword>
<dbReference type="AlphaFoldDB" id="A0A317FKG7"/>
<reference evidence="5" key="1">
    <citation type="submission" date="2018-05" db="EMBL/GenBank/DDBJ databases">
        <authorList>
            <person name="Du Z."/>
            <person name="Wang X."/>
        </authorList>
    </citation>
    <scope>NUCLEOTIDE SEQUENCE [LARGE SCALE GENOMIC DNA]</scope>
    <source>
        <strain evidence="5">CQN31</strain>
    </source>
</reference>
<evidence type="ECO:0000256" key="2">
    <source>
        <dbReference type="HAMAP-Rule" id="MF_00791"/>
    </source>
</evidence>
<protein>
    <recommendedName>
        <fullName evidence="1 2">Protein ApaG</fullName>
    </recommendedName>
</protein>
<gene>
    <name evidence="2" type="primary">apaG</name>
    <name evidence="4" type="ORF">DFH01_03980</name>
</gene>
<evidence type="ECO:0000313" key="5">
    <source>
        <dbReference type="Proteomes" id="UP000245765"/>
    </source>
</evidence>
<evidence type="ECO:0000256" key="1">
    <source>
        <dbReference type="ARBA" id="ARBA00017693"/>
    </source>
</evidence>
<dbReference type="InterPro" id="IPR023065">
    <property type="entry name" value="Uncharacterised_ApaG"/>
</dbReference>
<dbReference type="InterPro" id="IPR036767">
    <property type="entry name" value="ApaG_sf"/>
</dbReference>
<dbReference type="RefSeq" id="WP_109869070.1">
    <property type="nucleotide sequence ID" value="NZ_QGNA01000001.1"/>
</dbReference>
<dbReference type="InterPro" id="IPR050718">
    <property type="entry name" value="ApaG-like"/>
</dbReference>
<dbReference type="Proteomes" id="UP000245765">
    <property type="component" value="Unassembled WGS sequence"/>
</dbReference>
<proteinExistence type="inferred from homology"/>
<evidence type="ECO:0000313" key="4">
    <source>
        <dbReference type="EMBL" id="PWS38449.1"/>
    </source>
</evidence>
<dbReference type="PANTHER" id="PTHR47191">
    <property type="entry name" value="OS05G0170800 PROTEIN"/>
    <property type="match status" value="1"/>
</dbReference>
<dbReference type="PROSITE" id="PS51087">
    <property type="entry name" value="APAG"/>
    <property type="match status" value="1"/>
</dbReference>
<evidence type="ECO:0000259" key="3">
    <source>
        <dbReference type="PROSITE" id="PS51087"/>
    </source>
</evidence>
<dbReference type="EMBL" id="QGNA01000001">
    <property type="protein sequence ID" value="PWS38449.1"/>
    <property type="molecule type" value="Genomic_DNA"/>
</dbReference>
<dbReference type="SUPFAM" id="SSF110069">
    <property type="entry name" value="ApaG-like"/>
    <property type="match status" value="1"/>
</dbReference>
<dbReference type="NCBIfam" id="NF003967">
    <property type="entry name" value="PRK05461.1"/>
    <property type="match status" value="1"/>
</dbReference>
<organism evidence="4 5">
    <name type="scientific">Falsiroseomonas bella</name>
    <dbReference type="NCBI Taxonomy" id="2184016"/>
    <lineage>
        <taxon>Bacteria</taxon>
        <taxon>Pseudomonadati</taxon>
        <taxon>Pseudomonadota</taxon>
        <taxon>Alphaproteobacteria</taxon>
        <taxon>Acetobacterales</taxon>
        <taxon>Roseomonadaceae</taxon>
        <taxon>Falsiroseomonas</taxon>
    </lineage>
</organism>
<dbReference type="HAMAP" id="MF_00791">
    <property type="entry name" value="ApaG"/>
    <property type="match status" value="1"/>
</dbReference>
<dbReference type="PANTHER" id="PTHR47191:SF2">
    <property type="entry name" value="OS05G0170800 PROTEIN"/>
    <property type="match status" value="1"/>
</dbReference>
<dbReference type="Pfam" id="PF04379">
    <property type="entry name" value="DUF525"/>
    <property type="match status" value="1"/>
</dbReference>